<dbReference type="EMBL" id="JAZHYN010000076">
    <property type="protein sequence ID" value="MEF3368053.1"/>
    <property type="molecule type" value="Genomic_DNA"/>
</dbReference>
<sequence>MVNNPSISINKLGEYIISRAARQRKILHDRKYPDPDFQIGTYHREAAEAVSQFISNGAIDTDPIDKALRLLEQQTPEKIGTARRINANIDALERFSAMLDDIDLEGAEPSLGSNSSPMLTYHNVAISVRPEIILKCTKKNKKYIGAIKLHFSKSHPHDDESAGYVSAALNEFCKTHLSDGTEIVNPEFCKVIDVASGKVFKGVKSTKQRLADIAAECQNIAALWPTI</sequence>
<evidence type="ECO:0000313" key="1">
    <source>
        <dbReference type="EMBL" id="MEF3368053.1"/>
    </source>
</evidence>
<comment type="caution">
    <text evidence="1">The sequence shown here is derived from an EMBL/GenBank/DDBJ whole genome shotgun (WGS) entry which is preliminary data.</text>
</comment>
<gene>
    <name evidence="1" type="ORF">V3H18_16075</name>
</gene>
<dbReference type="RefSeq" id="WP_332083091.1">
    <property type="nucleotide sequence ID" value="NZ_JAZHYN010000076.1"/>
</dbReference>
<proteinExistence type="predicted"/>
<evidence type="ECO:0000313" key="2">
    <source>
        <dbReference type="Proteomes" id="UP001350748"/>
    </source>
</evidence>
<accession>A0ABU7XKZ8</accession>
<protein>
    <submittedName>
        <fullName evidence="1">Uncharacterized protein</fullName>
    </submittedName>
</protein>
<reference evidence="1 2" key="1">
    <citation type="submission" date="2024-02" db="EMBL/GenBank/DDBJ databases">
        <authorList>
            <person name="Grouzdev D."/>
        </authorList>
    </citation>
    <scope>NUCLEOTIDE SEQUENCE [LARGE SCALE GENOMIC DNA]</scope>
    <source>
        <strain evidence="1 2">9N</strain>
    </source>
</reference>
<organism evidence="1 2">
    <name type="scientific">Methylocystis borbori</name>
    <dbReference type="NCBI Taxonomy" id="3118750"/>
    <lineage>
        <taxon>Bacteria</taxon>
        <taxon>Pseudomonadati</taxon>
        <taxon>Pseudomonadota</taxon>
        <taxon>Alphaproteobacteria</taxon>
        <taxon>Hyphomicrobiales</taxon>
        <taxon>Methylocystaceae</taxon>
        <taxon>Methylocystis</taxon>
    </lineage>
</organism>
<keyword evidence="2" id="KW-1185">Reference proteome</keyword>
<dbReference type="Proteomes" id="UP001350748">
    <property type="component" value="Unassembled WGS sequence"/>
</dbReference>
<name>A0ABU7XKZ8_9HYPH</name>